<dbReference type="PROSITE" id="PS01039">
    <property type="entry name" value="SBP_BACTERIAL_3"/>
    <property type="match status" value="1"/>
</dbReference>
<proteinExistence type="inferred from homology"/>
<feature type="domain" description="Solute-binding protein family 3/N-terminal" evidence="5">
    <location>
        <begin position="46"/>
        <end position="268"/>
    </location>
</feature>
<keyword evidence="2" id="KW-0813">Transport</keyword>
<comment type="similarity">
    <text evidence="1 4">Belongs to the bacterial solute-binding protein 3 family.</text>
</comment>
<dbReference type="PANTHER" id="PTHR30085:SF6">
    <property type="entry name" value="ABC TRANSPORTER GLUTAMINE-BINDING PROTEIN GLNH"/>
    <property type="match status" value="1"/>
</dbReference>
<evidence type="ECO:0000313" key="7">
    <source>
        <dbReference type="Proteomes" id="UP000318453"/>
    </source>
</evidence>
<accession>A0A5B8NP11</accession>
<dbReference type="GO" id="GO:0030288">
    <property type="term" value="C:outer membrane-bounded periplasmic space"/>
    <property type="evidence" value="ECO:0007669"/>
    <property type="project" value="TreeGrafter"/>
</dbReference>
<dbReference type="SUPFAM" id="SSF53850">
    <property type="entry name" value="Periplasmic binding protein-like II"/>
    <property type="match status" value="1"/>
</dbReference>
<evidence type="ECO:0000256" key="1">
    <source>
        <dbReference type="ARBA" id="ARBA00010333"/>
    </source>
</evidence>
<dbReference type="KEGG" id="enn:FRE64_08230"/>
<dbReference type="PANTHER" id="PTHR30085">
    <property type="entry name" value="AMINO ACID ABC TRANSPORTER PERMEASE"/>
    <property type="match status" value="1"/>
</dbReference>
<dbReference type="OrthoDB" id="457005at2"/>
<gene>
    <name evidence="6" type="ORF">FRE64_08230</name>
</gene>
<dbReference type="RefSeq" id="WP_146295526.1">
    <property type="nucleotide sequence ID" value="NZ_CP042326.1"/>
</dbReference>
<dbReference type="GO" id="GO:0006865">
    <property type="term" value="P:amino acid transport"/>
    <property type="evidence" value="ECO:0007669"/>
    <property type="project" value="TreeGrafter"/>
</dbReference>
<keyword evidence="7" id="KW-1185">Reference proteome</keyword>
<evidence type="ECO:0000259" key="5">
    <source>
        <dbReference type="SMART" id="SM00062"/>
    </source>
</evidence>
<organism evidence="6 7">
    <name type="scientific">Euhalothece natronophila Z-M001</name>
    <dbReference type="NCBI Taxonomy" id="522448"/>
    <lineage>
        <taxon>Bacteria</taxon>
        <taxon>Bacillati</taxon>
        <taxon>Cyanobacteriota</taxon>
        <taxon>Cyanophyceae</taxon>
        <taxon>Oscillatoriophycideae</taxon>
        <taxon>Chroococcales</taxon>
        <taxon>Halothecacae</taxon>
        <taxon>Halothece cluster</taxon>
        <taxon>Euhalothece</taxon>
    </lineage>
</organism>
<keyword evidence="3" id="KW-0732">Signal</keyword>
<sequence>MAKVNSVSWGSRVLRLGGVIALFSFFSVLPTAIKAAELSEIEARGYLNVAVKDNLRPLGFEDAEGNLQGFEIDLARRLAKEILGDAEAVEFKPVPNTDRLDVVLKGEVDLTIAQVSQTKARSRIVNFSRHYYLDRISFVTKDDSINSKRDLSQDKIAILNESNTIAEVRFKLPEAELIGVDSYQQALSLLEEGEATAFAGDHTVLAGWIQQYPQYRLLSQQISGEALAVVMPKGLQYSSLHRQVNQTILELRESGWLEKKAKEWGLSLE</sequence>
<dbReference type="InterPro" id="IPR018313">
    <property type="entry name" value="SBP_3_CS"/>
</dbReference>
<reference evidence="6" key="1">
    <citation type="submission" date="2019-08" db="EMBL/GenBank/DDBJ databases">
        <title>Carotenoids and Carotenoid Binding Proteins in the Halophilic Cyanobacterium Euhalothece sp. ZM00.</title>
        <authorList>
            <person name="Cho S.M."/>
            <person name="Song J.Y."/>
            <person name="Park Y.-I."/>
        </authorList>
    </citation>
    <scope>NUCLEOTIDE SEQUENCE [LARGE SCALE GENOMIC DNA]</scope>
    <source>
        <strain evidence="6">Z-M001</strain>
    </source>
</reference>
<dbReference type="InterPro" id="IPR001638">
    <property type="entry name" value="Solute-binding_3/MltF_N"/>
</dbReference>
<dbReference type="InterPro" id="IPR051455">
    <property type="entry name" value="Bact_solute-bind_prot3"/>
</dbReference>
<evidence type="ECO:0000256" key="2">
    <source>
        <dbReference type="ARBA" id="ARBA00022448"/>
    </source>
</evidence>
<dbReference type="Gene3D" id="3.40.190.10">
    <property type="entry name" value="Periplasmic binding protein-like II"/>
    <property type="match status" value="2"/>
</dbReference>
<dbReference type="Pfam" id="PF00497">
    <property type="entry name" value="SBP_bac_3"/>
    <property type="match status" value="1"/>
</dbReference>
<evidence type="ECO:0000313" key="6">
    <source>
        <dbReference type="EMBL" id="QDZ39930.1"/>
    </source>
</evidence>
<dbReference type="AlphaFoldDB" id="A0A5B8NP11"/>
<dbReference type="SMART" id="SM00062">
    <property type="entry name" value="PBPb"/>
    <property type="match status" value="1"/>
</dbReference>
<dbReference type="EMBL" id="CP042326">
    <property type="protein sequence ID" value="QDZ39930.1"/>
    <property type="molecule type" value="Genomic_DNA"/>
</dbReference>
<dbReference type="GO" id="GO:0005576">
    <property type="term" value="C:extracellular region"/>
    <property type="evidence" value="ECO:0007669"/>
    <property type="project" value="TreeGrafter"/>
</dbReference>
<evidence type="ECO:0000256" key="3">
    <source>
        <dbReference type="ARBA" id="ARBA00022729"/>
    </source>
</evidence>
<dbReference type="Proteomes" id="UP000318453">
    <property type="component" value="Chromosome"/>
</dbReference>
<name>A0A5B8NP11_9CHRO</name>
<evidence type="ECO:0000256" key="4">
    <source>
        <dbReference type="RuleBase" id="RU003744"/>
    </source>
</evidence>
<protein>
    <submittedName>
        <fullName evidence="6">Transporter substrate-binding domain-containing protein</fullName>
    </submittedName>
</protein>